<comment type="cofactor">
    <cofactor evidence="1">
        <name>Mg(2+)</name>
        <dbReference type="ChEBI" id="CHEBI:18420"/>
    </cofactor>
</comment>
<dbReference type="Gene3D" id="3.90.79.10">
    <property type="entry name" value="Nucleoside Triphosphate Pyrophosphohydrolase"/>
    <property type="match status" value="1"/>
</dbReference>
<evidence type="ECO:0000259" key="3">
    <source>
        <dbReference type="PROSITE" id="PS51462"/>
    </source>
</evidence>
<gene>
    <name evidence="4" type="ORF">D3272_12070</name>
</gene>
<organism evidence="4 5">
    <name type="scientific">Lichenibacterium ramalinae</name>
    <dbReference type="NCBI Taxonomy" id="2316527"/>
    <lineage>
        <taxon>Bacteria</taxon>
        <taxon>Pseudomonadati</taxon>
        <taxon>Pseudomonadota</taxon>
        <taxon>Alphaproteobacteria</taxon>
        <taxon>Hyphomicrobiales</taxon>
        <taxon>Lichenihabitantaceae</taxon>
        <taxon>Lichenibacterium</taxon>
    </lineage>
</organism>
<dbReference type="PANTHER" id="PTHR43046:SF14">
    <property type="entry name" value="MUTT_NUDIX FAMILY PROTEIN"/>
    <property type="match status" value="1"/>
</dbReference>
<dbReference type="RefSeq" id="WP_129219436.1">
    <property type="nucleotide sequence ID" value="NZ_QYBC01000009.1"/>
</dbReference>
<dbReference type="Proteomes" id="UP000289411">
    <property type="component" value="Unassembled WGS sequence"/>
</dbReference>
<keyword evidence="2" id="KW-0378">Hydrolase</keyword>
<keyword evidence="5" id="KW-1185">Reference proteome</keyword>
<sequence length="160" mass="17559">MRLPPLAQRMMPWLIHAGARFTRPLTLGVRAALLRDGIGGPEVFLVRHSYVPGWHLPGGGVEAGETVGEAVVREVREECAVEIAGAPELFGLYFNRAGSRRDHVAVFRVRDFRVLGLRAPDLEIDEAGFHPLDALPAGTTTATRARLAEMRDGRPPAPHW</sequence>
<dbReference type="InterPro" id="IPR015797">
    <property type="entry name" value="NUDIX_hydrolase-like_dom_sf"/>
</dbReference>
<dbReference type="InterPro" id="IPR020476">
    <property type="entry name" value="Nudix_hydrolase"/>
</dbReference>
<dbReference type="PROSITE" id="PS51462">
    <property type="entry name" value="NUDIX"/>
    <property type="match status" value="1"/>
</dbReference>
<protein>
    <submittedName>
        <fullName evidence="4">NUDIX domain-containing protein</fullName>
    </submittedName>
</protein>
<feature type="domain" description="Nudix hydrolase" evidence="3">
    <location>
        <begin position="24"/>
        <end position="152"/>
    </location>
</feature>
<dbReference type="EMBL" id="QYBC01000009">
    <property type="protein sequence ID" value="RYB04676.1"/>
    <property type="molecule type" value="Genomic_DNA"/>
</dbReference>
<dbReference type="PANTHER" id="PTHR43046">
    <property type="entry name" value="GDP-MANNOSE MANNOSYL HYDROLASE"/>
    <property type="match status" value="1"/>
</dbReference>
<name>A0A4Q2RD35_9HYPH</name>
<reference evidence="4 5" key="1">
    <citation type="submission" date="2018-09" db="EMBL/GenBank/DDBJ databases">
        <authorList>
            <person name="Grouzdev D.S."/>
            <person name="Krutkina M.S."/>
        </authorList>
    </citation>
    <scope>NUCLEOTIDE SEQUENCE [LARGE SCALE GENOMIC DNA]</scope>
    <source>
        <strain evidence="4 5">RmlP001</strain>
    </source>
</reference>
<dbReference type="SUPFAM" id="SSF55811">
    <property type="entry name" value="Nudix"/>
    <property type="match status" value="1"/>
</dbReference>
<comment type="caution">
    <text evidence="4">The sequence shown here is derived from an EMBL/GenBank/DDBJ whole genome shotgun (WGS) entry which is preliminary data.</text>
</comment>
<evidence type="ECO:0000256" key="2">
    <source>
        <dbReference type="ARBA" id="ARBA00022801"/>
    </source>
</evidence>
<dbReference type="Pfam" id="PF00293">
    <property type="entry name" value="NUDIX"/>
    <property type="match status" value="1"/>
</dbReference>
<reference evidence="4 5" key="2">
    <citation type="submission" date="2019-02" db="EMBL/GenBank/DDBJ databases">
        <title>'Lichenibacterium ramalinii' gen. nov. sp. nov., 'Lichenibacterium minor' gen. nov. sp. nov.</title>
        <authorList>
            <person name="Pankratov T."/>
        </authorList>
    </citation>
    <scope>NUCLEOTIDE SEQUENCE [LARGE SCALE GENOMIC DNA]</scope>
    <source>
        <strain evidence="4 5">RmlP001</strain>
    </source>
</reference>
<dbReference type="GO" id="GO:0016787">
    <property type="term" value="F:hydrolase activity"/>
    <property type="evidence" value="ECO:0007669"/>
    <property type="project" value="UniProtKB-KW"/>
</dbReference>
<dbReference type="AlphaFoldDB" id="A0A4Q2RD35"/>
<dbReference type="InterPro" id="IPR000086">
    <property type="entry name" value="NUDIX_hydrolase_dom"/>
</dbReference>
<evidence type="ECO:0000313" key="5">
    <source>
        <dbReference type="Proteomes" id="UP000289411"/>
    </source>
</evidence>
<dbReference type="PRINTS" id="PR00502">
    <property type="entry name" value="NUDIXFAMILY"/>
</dbReference>
<evidence type="ECO:0000313" key="4">
    <source>
        <dbReference type="EMBL" id="RYB04676.1"/>
    </source>
</evidence>
<evidence type="ECO:0000256" key="1">
    <source>
        <dbReference type="ARBA" id="ARBA00001946"/>
    </source>
</evidence>
<accession>A0A4Q2RD35</accession>
<dbReference type="OrthoDB" id="9800065at2"/>
<proteinExistence type="predicted"/>